<dbReference type="InterPro" id="IPR014729">
    <property type="entry name" value="Rossmann-like_a/b/a_fold"/>
</dbReference>
<dbReference type="Pfam" id="PF19269">
    <property type="entry name" value="Anticodon_2"/>
    <property type="match status" value="1"/>
</dbReference>
<dbReference type="GO" id="GO:0006424">
    <property type="term" value="P:glutamyl-tRNA aminoacylation"/>
    <property type="evidence" value="ECO:0007669"/>
    <property type="project" value="UniProtKB-UniRule"/>
</dbReference>
<dbReference type="PROSITE" id="PS00178">
    <property type="entry name" value="AA_TRNA_LIGASE_I"/>
    <property type="match status" value="1"/>
</dbReference>
<dbReference type="HAMAP" id="MF_00022">
    <property type="entry name" value="Glu_tRNA_synth_type1"/>
    <property type="match status" value="1"/>
</dbReference>
<protein>
    <recommendedName>
        <fullName evidence="10">Glutamate--tRNA ligase</fullName>
        <ecNumber evidence="10">6.1.1.17</ecNumber>
    </recommendedName>
    <alternativeName>
        <fullName evidence="10">Glutamyl-tRNA synthetase</fullName>
        <shortName evidence="10">GluRS</shortName>
    </alternativeName>
</protein>
<dbReference type="GO" id="GO:0005524">
    <property type="term" value="F:ATP binding"/>
    <property type="evidence" value="ECO:0007669"/>
    <property type="project" value="UniProtKB-UniRule"/>
</dbReference>
<evidence type="ECO:0000256" key="8">
    <source>
        <dbReference type="ARBA" id="ARBA00022917"/>
    </source>
</evidence>
<dbReference type="SUPFAM" id="SSF52374">
    <property type="entry name" value="Nucleotidylyl transferase"/>
    <property type="match status" value="1"/>
</dbReference>
<dbReference type="CDD" id="cd00808">
    <property type="entry name" value="GluRS_core"/>
    <property type="match status" value="1"/>
</dbReference>
<dbReference type="GO" id="GO:0008270">
    <property type="term" value="F:zinc ion binding"/>
    <property type="evidence" value="ECO:0007669"/>
    <property type="project" value="InterPro"/>
</dbReference>
<comment type="subcellular location">
    <subcellularLocation>
        <location evidence="1 10">Cytoplasm</location>
    </subcellularLocation>
</comment>
<organism evidence="13 14">
    <name type="scientific">Glycocaulis alkaliphilus</name>
    <dbReference type="NCBI Taxonomy" id="1434191"/>
    <lineage>
        <taxon>Bacteria</taxon>
        <taxon>Pseudomonadati</taxon>
        <taxon>Pseudomonadota</taxon>
        <taxon>Alphaproteobacteria</taxon>
        <taxon>Maricaulales</taxon>
        <taxon>Maricaulaceae</taxon>
        <taxon>Glycocaulis</taxon>
    </lineage>
</organism>
<feature type="short sequence motif" description="'HIGH' region" evidence="10">
    <location>
        <begin position="13"/>
        <end position="23"/>
    </location>
</feature>
<feature type="short sequence motif" description="'KMSKS' region" evidence="10">
    <location>
        <begin position="237"/>
        <end position="241"/>
    </location>
</feature>
<dbReference type="InterPro" id="IPR008925">
    <property type="entry name" value="aa_tRNA-synth_I_cd-bd_sf"/>
</dbReference>
<dbReference type="GO" id="GO:0004818">
    <property type="term" value="F:glutamate-tRNA ligase activity"/>
    <property type="evidence" value="ECO:0007669"/>
    <property type="project" value="UniProtKB-UniRule"/>
</dbReference>
<dbReference type="Gene3D" id="3.40.50.620">
    <property type="entry name" value="HUPs"/>
    <property type="match status" value="1"/>
</dbReference>
<dbReference type="InterPro" id="IPR000924">
    <property type="entry name" value="Glu/Gln-tRNA-synth"/>
</dbReference>
<comment type="function">
    <text evidence="10">Catalyzes the attachment of glutamate to tRNA(Glu) in a two-step reaction: glutamate is first activated by ATP to form Glu-AMP and then transferred to the acceptor end of tRNA(Glu).</text>
</comment>
<keyword evidence="4 10" id="KW-0963">Cytoplasm</keyword>
<dbReference type="GO" id="GO:0000049">
    <property type="term" value="F:tRNA binding"/>
    <property type="evidence" value="ECO:0007669"/>
    <property type="project" value="InterPro"/>
</dbReference>
<dbReference type="InterPro" id="IPR045462">
    <property type="entry name" value="aa-tRNA-synth_I_cd-bd"/>
</dbReference>
<evidence type="ECO:0000259" key="11">
    <source>
        <dbReference type="Pfam" id="PF00749"/>
    </source>
</evidence>
<sequence>MQNRSDIITRFAPSPTGFLHIGGARTALFNYLFARQAGGQFKLRIEDTDRERSTTEAVDAILAGMNWLGLEWDGEAVSQHARADRHREIAEELVAQGKAFRCYCTPEEVEKLREEAFAEGRALRSPWRDGGTPPGDMRFTVRFRAPDSDVTLHDAVQGDVRWAAKEFDDLILLRADGNPTYNLAVVVDDHDMGVTHIIRGDDHLVNGGRQAQLYDALGWDRPVFAHIPLIHGPDGKKLSKRHGALGAEAYREMGYLPEGLRNYLARLGWSHGDQELFNDAELIAAFSLAGLNKAPARLDFDKMAFVNHHHIRQADNARLLALLTERLEGEEGLVSGAVANARLTPAMDMLKERSKTLAEMETQAYFLLRERPFTIDDTARKHLSPEALALLSRLRAVLAAHNDWDSEALGELLKAFAQDEGVGFGKIGQPLRAVLTGGAPAPDMSLVLALLGREEAIARLDDHTRPA</sequence>
<keyword evidence="14" id="KW-1185">Reference proteome</keyword>
<keyword evidence="9 10" id="KW-0030">Aminoacyl-tRNA synthetase</keyword>
<evidence type="ECO:0000259" key="12">
    <source>
        <dbReference type="Pfam" id="PF19269"/>
    </source>
</evidence>
<dbReference type="NCBIfam" id="TIGR00464">
    <property type="entry name" value="gltX_bact"/>
    <property type="match status" value="1"/>
</dbReference>
<keyword evidence="8 10" id="KW-0648">Protein biosynthesis</keyword>
<evidence type="ECO:0000256" key="3">
    <source>
        <dbReference type="ARBA" id="ARBA00011245"/>
    </source>
</evidence>
<keyword evidence="7 10" id="KW-0067">ATP-binding</keyword>
<evidence type="ECO:0000256" key="10">
    <source>
        <dbReference type="HAMAP-Rule" id="MF_00022"/>
    </source>
</evidence>
<keyword evidence="6 10" id="KW-0547">Nucleotide-binding</keyword>
<dbReference type="AlphaFoldDB" id="A0A3T0EA62"/>
<dbReference type="SUPFAM" id="SSF48163">
    <property type="entry name" value="An anticodon-binding domain of class I aminoacyl-tRNA synthetases"/>
    <property type="match status" value="1"/>
</dbReference>
<evidence type="ECO:0000256" key="2">
    <source>
        <dbReference type="ARBA" id="ARBA00007894"/>
    </source>
</evidence>
<proteinExistence type="inferred from homology"/>
<dbReference type="InterPro" id="IPR020058">
    <property type="entry name" value="Glu/Gln-tRNA-synth_Ib_cat-dom"/>
</dbReference>
<dbReference type="Proteomes" id="UP000286954">
    <property type="component" value="Chromosome"/>
</dbReference>
<comment type="subunit">
    <text evidence="3 10">Monomer.</text>
</comment>
<dbReference type="GO" id="GO:0005829">
    <property type="term" value="C:cytosol"/>
    <property type="evidence" value="ECO:0007669"/>
    <property type="project" value="TreeGrafter"/>
</dbReference>
<feature type="binding site" evidence="10">
    <location>
        <position position="240"/>
    </location>
    <ligand>
        <name>ATP</name>
        <dbReference type="ChEBI" id="CHEBI:30616"/>
    </ligand>
</feature>
<comment type="caution">
    <text evidence="10">Lacks conserved residue(s) required for the propagation of feature annotation.</text>
</comment>
<dbReference type="InterPro" id="IPR001412">
    <property type="entry name" value="aa-tRNA-synth_I_CS"/>
</dbReference>
<evidence type="ECO:0000256" key="5">
    <source>
        <dbReference type="ARBA" id="ARBA00022598"/>
    </source>
</evidence>
<evidence type="ECO:0000256" key="9">
    <source>
        <dbReference type="ARBA" id="ARBA00023146"/>
    </source>
</evidence>
<evidence type="ECO:0000256" key="6">
    <source>
        <dbReference type="ARBA" id="ARBA00022741"/>
    </source>
</evidence>
<dbReference type="FunFam" id="3.40.50.620:FF:000007">
    <property type="entry name" value="Glutamate--tRNA ligase"/>
    <property type="match status" value="1"/>
</dbReference>
<keyword evidence="5 10" id="KW-0436">Ligase</keyword>
<evidence type="ECO:0000256" key="1">
    <source>
        <dbReference type="ARBA" id="ARBA00004496"/>
    </source>
</evidence>
<dbReference type="InterPro" id="IPR004527">
    <property type="entry name" value="Glu-tRNA-ligase_bac/mito"/>
</dbReference>
<dbReference type="PANTHER" id="PTHR43311:SF2">
    <property type="entry name" value="GLUTAMATE--TRNA LIGASE, MITOCHONDRIAL-RELATED"/>
    <property type="match status" value="1"/>
</dbReference>
<evidence type="ECO:0000256" key="4">
    <source>
        <dbReference type="ARBA" id="ARBA00022490"/>
    </source>
</evidence>
<evidence type="ECO:0000313" key="14">
    <source>
        <dbReference type="Proteomes" id="UP000286954"/>
    </source>
</evidence>
<dbReference type="Gene3D" id="1.10.10.350">
    <property type="match status" value="1"/>
</dbReference>
<dbReference type="EMBL" id="CP018911">
    <property type="protein sequence ID" value="AZU04291.1"/>
    <property type="molecule type" value="Genomic_DNA"/>
</dbReference>
<evidence type="ECO:0000256" key="7">
    <source>
        <dbReference type="ARBA" id="ARBA00022840"/>
    </source>
</evidence>
<dbReference type="KEGG" id="gak:X907_1760"/>
<evidence type="ECO:0000313" key="13">
    <source>
        <dbReference type="EMBL" id="AZU04291.1"/>
    </source>
</evidence>
<reference evidence="13 14" key="1">
    <citation type="submission" date="2016-12" db="EMBL/GenBank/DDBJ databases">
        <title>The genome of dimorphic prosthecate Glycocaulis alkaliphilus 6b-8t, isolated from crude oil dictates its adaptability in petroleum environments.</title>
        <authorList>
            <person name="Wu X.-L."/>
            <person name="Geng S."/>
        </authorList>
    </citation>
    <scope>NUCLEOTIDE SEQUENCE [LARGE SCALE GENOMIC DNA]</scope>
    <source>
        <strain evidence="13 14">6B-8</strain>
    </source>
</reference>
<feature type="domain" description="Aminoacyl-tRNA synthetase class I anticodon-binding" evidence="12">
    <location>
        <begin position="338"/>
        <end position="462"/>
    </location>
</feature>
<gene>
    <name evidence="10" type="primary">gltX</name>
    <name evidence="13" type="ORF">X907_1760</name>
</gene>
<feature type="domain" description="Glutamyl/glutaminyl-tRNA synthetase class Ib catalytic" evidence="11">
    <location>
        <begin position="7"/>
        <end position="303"/>
    </location>
</feature>
<dbReference type="PRINTS" id="PR00987">
    <property type="entry name" value="TRNASYNTHGLU"/>
</dbReference>
<dbReference type="PANTHER" id="PTHR43311">
    <property type="entry name" value="GLUTAMATE--TRNA LIGASE"/>
    <property type="match status" value="1"/>
</dbReference>
<dbReference type="InterPro" id="IPR033910">
    <property type="entry name" value="GluRS_core"/>
</dbReference>
<dbReference type="EC" id="6.1.1.17" evidence="10"/>
<dbReference type="InterPro" id="IPR049940">
    <property type="entry name" value="GluQ/Sye"/>
</dbReference>
<name>A0A3T0EA62_9PROT</name>
<dbReference type="InterPro" id="IPR020751">
    <property type="entry name" value="aa-tRNA-synth_I_codon-bd_sub2"/>
</dbReference>
<comment type="catalytic activity">
    <reaction evidence="10">
        <text>tRNA(Glu) + L-glutamate + ATP = L-glutamyl-tRNA(Glu) + AMP + diphosphate</text>
        <dbReference type="Rhea" id="RHEA:23540"/>
        <dbReference type="Rhea" id="RHEA-COMP:9663"/>
        <dbReference type="Rhea" id="RHEA-COMP:9680"/>
        <dbReference type="ChEBI" id="CHEBI:29985"/>
        <dbReference type="ChEBI" id="CHEBI:30616"/>
        <dbReference type="ChEBI" id="CHEBI:33019"/>
        <dbReference type="ChEBI" id="CHEBI:78442"/>
        <dbReference type="ChEBI" id="CHEBI:78520"/>
        <dbReference type="ChEBI" id="CHEBI:456215"/>
        <dbReference type="EC" id="6.1.1.17"/>
    </reaction>
</comment>
<dbReference type="Pfam" id="PF00749">
    <property type="entry name" value="tRNA-synt_1c"/>
    <property type="match status" value="1"/>
</dbReference>
<comment type="similarity">
    <text evidence="2 10">Belongs to the class-I aminoacyl-tRNA synthetase family. Glutamate--tRNA ligase type 1 subfamily.</text>
</comment>
<accession>A0A3T0EA62</accession>